<dbReference type="AlphaFoldDB" id="A0A4T0BR72"/>
<dbReference type="GO" id="GO:0000278">
    <property type="term" value="P:mitotic cell cycle"/>
    <property type="evidence" value="ECO:0007669"/>
    <property type="project" value="TreeGrafter"/>
</dbReference>
<dbReference type="Pfam" id="PF00249">
    <property type="entry name" value="Myb_DNA-binding"/>
    <property type="match status" value="2"/>
</dbReference>
<dbReference type="InterPro" id="IPR009057">
    <property type="entry name" value="Homeodomain-like_sf"/>
</dbReference>
<dbReference type="GO" id="GO:0045944">
    <property type="term" value="P:positive regulation of transcription by RNA polymerase II"/>
    <property type="evidence" value="ECO:0007669"/>
    <property type="project" value="TreeGrafter"/>
</dbReference>
<proteinExistence type="predicted"/>
<dbReference type="PROSITE" id="PS50090">
    <property type="entry name" value="MYB_LIKE"/>
    <property type="match status" value="2"/>
</dbReference>
<dbReference type="InterPro" id="IPR050560">
    <property type="entry name" value="MYB_TF"/>
</dbReference>
<protein>
    <recommendedName>
        <fullName evidence="6">Myb-like domain-containing protein</fullName>
    </recommendedName>
</protein>
<feature type="region of interest" description="Disordered" evidence="1">
    <location>
        <begin position="1"/>
        <end position="23"/>
    </location>
</feature>
<gene>
    <name evidence="4" type="ORF">D6C83_06559</name>
</gene>
<feature type="domain" description="HTH myb-type" evidence="3">
    <location>
        <begin position="93"/>
        <end position="128"/>
    </location>
</feature>
<dbReference type="Gene3D" id="1.10.10.60">
    <property type="entry name" value="Homeodomain-like"/>
    <property type="match status" value="2"/>
</dbReference>
<evidence type="ECO:0000259" key="3">
    <source>
        <dbReference type="PROSITE" id="PS51294"/>
    </source>
</evidence>
<dbReference type="SMART" id="SM00717">
    <property type="entry name" value="SANT"/>
    <property type="match status" value="2"/>
</dbReference>
<dbReference type="GO" id="GO:0000978">
    <property type="term" value="F:RNA polymerase II cis-regulatory region sequence-specific DNA binding"/>
    <property type="evidence" value="ECO:0007669"/>
    <property type="project" value="TreeGrafter"/>
</dbReference>
<feature type="domain" description="Myb-like" evidence="2">
    <location>
        <begin position="22"/>
        <end position="73"/>
    </location>
</feature>
<dbReference type="InterPro" id="IPR017930">
    <property type="entry name" value="Myb_dom"/>
</dbReference>
<feature type="compositionally biased region" description="Basic and acidic residues" evidence="1">
    <location>
        <begin position="240"/>
        <end position="250"/>
    </location>
</feature>
<organism evidence="4 5">
    <name type="scientific">Aureobasidium pullulans</name>
    <name type="common">Black yeast</name>
    <name type="synonym">Pullularia pullulans</name>
    <dbReference type="NCBI Taxonomy" id="5580"/>
    <lineage>
        <taxon>Eukaryota</taxon>
        <taxon>Fungi</taxon>
        <taxon>Dikarya</taxon>
        <taxon>Ascomycota</taxon>
        <taxon>Pezizomycotina</taxon>
        <taxon>Dothideomycetes</taxon>
        <taxon>Dothideomycetidae</taxon>
        <taxon>Dothideales</taxon>
        <taxon>Saccotheciaceae</taxon>
        <taxon>Aureobasidium</taxon>
    </lineage>
</organism>
<evidence type="ECO:0008006" key="6">
    <source>
        <dbReference type="Google" id="ProtNLM"/>
    </source>
</evidence>
<dbReference type="EMBL" id="QZBU01002447">
    <property type="protein sequence ID" value="TIA37230.1"/>
    <property type="molecule type" value="Genomic_DNA"/>
</dbReference>
<dbReference type="CDD" id="cd00167">
    <property type="entry name" value="SANT"/>
    <property type="match status" value="2"/>
</dbReference>
<dbReference type="SUPFAM" id="SSF46689">
    <property type="entry name" value="Homeodomain-like"/>
    <property type="match status" value="1"/>
</dbReference>
<dbReference type="InterPro" id="IPR001005">
    <property type="entry name" value="SANT/Myb"/>
</dbReference>
<feature type="domain" description="Myb-like" evidence="2">
    <location>
        <begin position="74"/>
        <end position="124"/>
    </location>
</feature>
<evidence type="ECO:0000313" key="5">
    <source>
        <dbReference type="Proteomes" id="UP000304947"/>
    </source>
</evidence>
<dbReference type="PROSITE" id="PS51294">
    <property type="entry name" value="HTH_MYB"/>
    <property type="match status" value="2"/>
</dbReference>
<accession>A0A4T0BR72</accession>
<name>A0A4T0BR72_AURPU</name>
<comment type="caution">
    <text evidence="4">The sequence shown here is derived from an EMBL/GenBank/DDBJ whole genome shotgun (WGS) entry which is preliminary data.</text>
</comment>
<reference evidence="4 5" key="1">
    <citation type="submission" date="2018-10" db="EMBL/GenBank/DDBJ databases">
        <title>Fifty Aureobasidium pullulans genomes reveal a recombining polyextremotolerant generalist.</title>
        <authorList>
            <person name="Gostincar C."/>
            <person name="Turk M."/>
            <person name="Zajc J."/>
            <person name="Gunde-Cimerman N."/>
        </authorList>
    </citation>
    <scope>NUCLEOTIDE SEQUENCE [LARGE SCALE GENOMIC DNA]</scope>
    <source>
        <strain evidence="4 5">EXF-3380</strain>
    </source>
</reference>
<sequence>MISQIFQTQLSHPQSPEPTTTMNAYRRGNWTPQEDDLMLKLLATHAPCEWNKISDLMQTRSPKQCSERWTQHLRQDLDHSAFTRYECWAIQNLVAQYGTSWALIAQHLPHRSERKIKNWWYNLQQRQKRKLKREEGELKAVRRLHAFAFNREPSPAVAEASLQPSGPLVIPTPAISPSILQIPPQQSDRPEVYSPLATEYTLDVAKKTLEPAQTSQNPNIGLPSPISPPKHHFQRQTPQHQEESSTKTDTRLPSPKPHPLDQYRQWIAEYQQEILRIHHHHTVVSPVEQQNRVLEWQKSVNDSMAQPEALAEVQPRCPRATVRSAWTRSQML</sequence>
<dbReference type="Proteomes" id="UP000304947">
    <property type="component" value="Unassembled WGS sequence"/>
</dbReference>
<dbReference type="GO" id="GO:0005634">
    <property type="term" value="C:nucleus"/>
    <property type="evidence" value="ECO:0007669"/>
    <property type="project" value="TreeGrafter"/>
</dbReference>
<evidence type="ECO:0000256" key="1">
    <source>
        <dbReference type="SAM" id="MobiDB-lite"/>
    </source>
</evidence>
<feature type="region of interest" description="Disordered" evidence="1">
    <location>
        <begin position="210"/>
        <end position="260"/>
    </location>
</feature>
<evidence type="ECO:0000259" key="2">
    <source>
        <dbReference type="PROSITE" id="PS50090"/>
    </source>
</evidence>
<feature type="domain" description="HTH myb-type" evidence="3">
    <location>
        <begin position="22"/>
        <end position="77"/>
    </location>
</feature>
<dbReference type="GO" id="GO:0000981">
    <property type="term" value="F:DNA-binding transcription factor activity, RNA polymerase II-specific"/>
    <property type="evidence" value="ECO:0007669"/>
    <property type="project" value="TreeGrafter"/>
</dbReference>
<dbReference type="PANTHER" id="PTHR45614">
    <property type="entry name" value="MYB PROTEIN-RELATED"/>
    <property type="match status" value="1"/>
</dbReference>
<evidence type="ECO:0000313" key="4">
    <source>
        <dbReference type="EMBL" id="TIA37230.1"/>
    </source>
</evidence>
<dbReference type="PANTHER" id="PTHR45614:SF25">
    <property type="entry name" value="MYB PROTEIN"/>
    <property type="match status" value="1"/>
</dbReference>